<evidence type="ECO:0000313" key="8">
    <source>
        <dbReference type="Proteomes" id="UP000661193"/>
    </source>
</evidence>
<evidence type="ECO:0000313" key="7">
    <source>
        <dbReference type="EMBL" id="MBL6279740.1"/>
    </source>
</evidence>
<comment type="caution">
    <text evidence="7">The sequence shown here is derived from an EMBL/GenBank/DDBJ whole genome shotgun (WGS) entry which is preliminary data.</text>
</comment>
<dbReference type="InterPro" id="IPR004360">
    <property type="entry name" value="Glyas_Fos-R_dOase_dom"/>
</dbReference>
<feature type="domain" description="VOC" evidence="6">
    <location>
        <begin position="154"/>
        <end position="305"/>
    </location>
</feature>
<evidence type="ECO:0000256" key="1">
    <source>
        <dbReference type="ARBA" id="ARBA00001962"/>
    </source>
</evidence>
<keyword evidence="8" id="KW-1185">Reference proteome</keyword>
<dbReference type="NCBIfam" id="TIGR01263">
    <property type="entry name" value="4HPPD"/>
    <property type="match status" value="1"/>
</dbReference>
<comment type="similarity">
    <text evidence="2">Belongs to the 4HPPD family.</text>
</comment>
<dbReference type="CDD" id="cd07250">
    <property type="entry name" value="HPPD_C_like"/>
    <property type="match status" value="1"/>
</dbReference>
<dbReference type="InterPro" id="IPR005956">
    <property type="entry name" value="4OHPhenylPyrv_dOase"/>
</dbReference>
<evidence type="ECO:0000259" key="6">
    <source>
        <dbReference type="PROSITE" id="PS51819"/>
    </source>
</evidence>
<organism evidence="7 8">
    <name type="scientific">Micromonospora fiedleri</name>
    <dbReference type="NCBI Taxonomy" id="1157498"/>
    <lineage>
        <taxon>Bacteria</taxon>
        <taxon>Bacillati</taxon>
        <taxon>Actinomycetota</taxon>
        <taxon>Actinomycetes</taxon>
        <taxon>Micromonosporales</taxon>
        <taxon>Micromonosporaceae</taxon>
        <taxon>Micromonospora</taxon>
    </lineage>
</organism>
<name>A0ABS1UTP3_9ACTN</name>
<dbReference type="InterPro" id="IPR029068">
    <property type="entry name" value="Glyas_Bleomycin-R_OHBP_Dase"/>
</dbReference>
<dbReference type="EMBL" id="JAETXL010000011">
    <property type="protein sequence ID" value="MBL6279740.1"/>
    <property type="molecule type" value="Genomic_DNA"/>
</dbReference>
<dbReference type="Gene3D" id="3.10.180.10">
    <property type="entry name" value="2,3-Dihydroxybiphenyl 1,2-Dioxygenase, domain 1"/>
    <property type="match status" value="2"/>
</dbReference>
<dbReference type="InterPro" id="IPR037523">
    <property type="entry name" value="VOC_core"/>
</dbReference>
<evidence type="ECO:0000256" key="3">
    <source>
        <dbReference type="ARBA" id="ARBA00022723"/>
    </source>
</evidence>
<keyword evidence="3" id="KW-0479">Metal-binding</keyword>
<keyword evidence="7" id="KW-0223">Dioxygenase</keyword>
<dbReference type="PROSITE" id="PS51819">
    <property type="entry name" value="VOC"/>
    <property type="match status" value="1"/>
</dbReference>
<accession>A0ABS1UTP3</accession>
<reference evidence="7 8" key="1">
    <citation type="submission" date="2021-01" db="EMBL/GenBank/DDBJ databases">
        <title>Genome sequencing of Micromonospora fiedleri MG-37.</title>
        <authorList>
            <person name="Moreland P.E.J."/>
            <person name="Stach J.E.M."/>
        </authorList>
    </citation>
    <scope>NUCLEOTIDE SEQUENCE [LARGE SCALE GENOMIC DNA]</scope>
    <source>
        <strain evidence="7 8">MG-37</strain>
    </source>
</reference>
<sequence>MVGVEVFRDIPYLDLVTDDPQSVIGYLSDQLAFAPAARAADADRQALALRNGPVTIVVSSPVGAHGPYAKHLDRHGAGIIDVPMTSTDLDADVGRLVRSATPMLPAPVGAARAAGFGPVVHTLLPVGADPLPPGLSWTYLPDQPVSRGALDIQALDHIAVCLPGGTLQQTADHYADAFGLPRYSSEYIEVGAQAMDSVVVRSPSGAITFTLIEPDLSHAPGQIDEFLDRHAGAGVQHLAFLVDDIVTAVRQGRDAGISFLTPPGVYYETLLERVTSLRDRIADLRDTGVLADCDEWGYLLQIFTRSPYPRRTLFYELIQRNDARGFGSANIRALYEAVERERQRESTRTR</sequence>
<evidence type="ECO:0000256" key="4">
    <source>
        <dbReference type="ARBA" id="ARBA00022737"/>
    </source>
</evidence>
<evidence type="ECO:0000256" key="2">
    <source>
        <dbReference type="ARBA" id="ARBA00005877"/>
    </source>
</evidence>
<keyword evidence="5" id="KW-0408">Iron</keyword>
<dbReference type="SUPFAM" id="SSF54593">
    <property type="entry name" value="Glyoxalase/Bleomycin resistance protein/Dihydroxybiphenyl dioxygenase"/>
    <property type="match status" value="1"/>
</dbReference>
<comment type="cofactor">
    <cofactor evidence="1">
        <name>Fe cation</name>
        <dbReference type="ChEBI" id="CHEBI:24875"/>
    </cofactor>
</comment>
<dbReference type="PIRSF" id="PIRSF009283">
    <property type="entry name" value="HPP_dOase"/>
    <property type="match status" value="1"/>
</dbReference>
<dbReference type="InterPro" id="IPR041735">
    <property type="entry name" value="4OHPhenylPyrv_dOase_C"/>
</dbReference>
<dbReference type="GO" id="GO:0003868">
    <property type="term" value="F:4-hydroxyphenylpyruvate dioxygenase activity"/>
    <property type="evidence" value="ECO:0007669"/>
    <property type="project" value="UniProtKB-EC"/>
</dbReference>
<dbReference type="PANTHER" id="PTHR11959:SF1">
    <property type="entry name" value="4-HYDROXYPHENYLPYRUVATE DIOXYGENASE"/>
    <property type="match status" value="1"/>
</dbReference>
<proteinExistence type="inferred from homology"/>
<evidence type="ECO:0000256" key="5">
    <source>
        <dbReference type="ARBA" id="ARBA00023004"/>
    </source>
</evidence>
<keyword evidence="7" id="KW-0560">Oxidoreductase</keyword>
<gene>
    <name evidence="7" type="primary">hppD</name>
    <name evidence="7" type="ORF">JMF97_26645</name>
</gene>
<protein>
    <submittedName>
        <fullName evidence="7">4-hydroxyphenylpyruvate dioxygenase</fullName>
        <ecNumber evidence="7">1.13.11.27</ecNumber>
    </submittedName>
</protein>
<keyword evidence="4" id="KW-0677">Repeat</keyword>
<dbReference type="Pfam" id="PF00903">
    <property type="entry name" value="Glyoxalase"/>
    <property type="match status" value="1"/>
</dbReference>
<dbReference type="Proteomes" id="UP000661193">
    <property type="component" value="Unassembled WGS sequence"/>
</dbReference>
<dbReference type="PANTHER" id="PTHR11959">
    <property type="entry name" value="4-HYDROXYPHENYLPYRUVATE DIOXYGENASE"/>
    <property type="match status" value="1"/>
</dbReference>
<dbReference type="EC" id="1.13.11.27" evidence="7"/>